<proteinExistence type="predicted"/>
<comment type="caution">
    <text evidence="2">The sequence shown here is derived from an EMBL/GenBank/DDBJ whole genome shotgun (WGS) entry which is preliminary data.</text>
</comment>
<gene>
    <name evidence="2" type="ORF">MYCIT1_LOCUS11539</name>
</gene>
<dbReference type="AlphaFoldDB" id="A0AAD2Q2C4"/>
<organism evidence="2 3">
    <name type="scientific">Mycena citricolor</name>
    <dbReference type="NCBI Taxonomy" id="2018698"/>
    <lineage>
        <taxon>Eukaryota</taxon>
        <taxon>Fungi</taxon>
        <taxon>Dikarya</taxon>
        <taxon>Basidiomycota</taxon>
        <taxon>Agaricomycotina</taxon>
        <taxon>Agaricomycetes</taxon>
        <taxon>Agaricomycetidae</taxon>
        <taxon>Agaricales</taxon>
        <taxon>Marasmiineae</taxon>
        <taxon>Mycenaceae</taxon>
        <taxon>Mycena</taxon>
    </lineage>
</organism>
<dbReference type="Proteomes" id="UP001295794">
    <property type="component" value="Unassembled WGS sequence"/>
</dbReference>
<evidence type="ECO:0000313" key="2">
    <source>
        <dbReference type="EMBL" id="CAK5268358.1"/>
    </source>
</evidence>
<sequence>MVLNAGETIWSWNTRIRCPPSLLGRSNQDSAVTHLPLSKTCHSLRDTGLGHRKAFDRRLDMITGGKVEHGFVDTVAGHGRPLDCNPPSQYRCRRDDEIAVGHSQGEDSTPGSHDADVASSRLS</sequence>
<name>A0AAD2Q2C4_9AGAR</name>
<protein>
    <submittedName>
        <fullName evidence="2">Uncharacterized protein</fullName>
    </submittedName>
</protein>
<reference evidence="2" key="1">
    <citation type="submission" date="2023-11" db="EMBL/GenBank/DDBJ databases">
        <authorList>
            <person name="De Vega J J."/>
            <person name="De Vega J J."/>
        </authorList>
    </citation>
    <scope>NUCLEOTIDE SEQUENCE</scope>
</reference>
<evidence type="ECO:0000313" key="3">
    <source>
        <dbReference type="Proteomes" id="UP001295794"/>
    </source>
</evidence>
<accession>A0AAD2Q2C4</accession>
<keyword evidence="3" id="KW-1185">Reference proteome</keyword>
<evidence type="ECO:0000256" key="1">
    <source>
        <dbReference type="SAM" id="MobiDB-lite"/>
    </source>
</evidence>
<dbReference type="EMBL" id="CAVNYO010000138">
    <property type="protein sequence ID" value="CAK5268358.1"/>
    <property type="molecule type" value="Genomic_DNA"/>
</dbReference>
<feature type="region of interest" description="Disordered" evidence="1">
    <location>
        <begin position="95"/>
        <end position="123"/>
    </location>
</feature>